<name>A0A1N7RPB1_9BURK</name>
<proteinExistence type="predicted"/>
<evidence type="ECO:0000313" key="3">
    <source>
        <dbReference type="Proteomes" id="UP000195569"/>
    </source>
</evidence>
<feature type="compositionally biased region" description="Basic residues" evidence="1">
    <location>
        <begin position="51"/>
        <end position="61"/>
    </location>
</feature>
<dbReference type="AlphaFoldDB" id="A0A1N7RPB1"/>
<dbReference type="InterPro" id="IPR021769">
    <property type="entry name" value="DUF3331"/>
</dbReference>
<comment type="caution">
    <text evidence="2">The sequence shown here is derived from an EMBL/GenBank/DDBJ whole genome shotgun (WGS) entry which is preliminary data.</text>
</comment>
<dbReference type="Pfam" id="PF11811">
    <property type="entry name" value="DUF3331"/>
    <property type="match status" value="1"/>
</dbReference>
<reference evidence="2" key="1">
    <citation type="submission" date="2016-12" db="EMBL/GenBank/DDBJ databases">
        <authorList>
            <person name="Moulin L."/>
        </authorList>
    </citation>
    <scope>NUCLEOTIDE SEQUENCE [LARGE SCALE GENOMIC DNA]</scope>
    <source>
        <strain evidence="2">STM 7183</strain>
    </source>
</reference>
<accession>A0A1N7RPB1</accession>
<dbReference type="Proteomes" id="UP000195569">
    <property type="component" value="Unassembled WGS sequence"/>
</dbReference>
<evidence type="ECO:0008006" key="4">
    <source>
        <dbReference type="Google" id="ProtNLM"/>
    </source>
</evidence>
<sequence length="168" mass="18985">MTFPGSEFADRDGAEWMTSQADDDVVRRALVDILMPESHSLEATIRPPCGPRKKLRSRRRPSTQAFKPVDVEPPPSHVSILERLSSKSLSVCWSVPRSGHYADQVWRIGLARVDSFCVLTGMPIWRGDSVFRPRVSPSFFPANHNRMILASVVSSYLRCERDFGSERP</sequence>
<gene>
    <name evidence="2" type="ORF">BN2476_110016</name>
</gene>
<keyword evidence="3" id="KW-1185">Reference proteome</keyword>
<evidence type="ECO:0000313" key="2">
    <source>
        <dbReference type="EMBL" id="SIT36935.1"/>
    </source>
</evidence>
<dbReference type="EMBL" id="CYGY02000011">
    <property type="protein sequence ID" value="SIT36935.1"/>
    <property type="molecule type" value="Genomic_DNA"/>
</dbReference>
<protein>
    <recommendedName>
        <fullName evidence="4">DUF3331 domain-containing protein</fullName>
    </recommendedName>
</protein>
<feature type="region of interest" description="Disordered" evidence="1">
    <location>
        <begin position="42"/>
        <end position="75"/>
    </location>
</feature>
<evidence type="ECO:0000256" key="1">
    <source>
        <dbReference type="SAM" id="MobiDB-lite"/>
    </source>
</evidence>
<organism evidence="2 3">
    <name type="scientific">Paraburkholderia piptadeniae</name>
    <dbReference type="NCBI Taxonomy" id="1701573"/>
    <lineage>
        <taxon>Bacteria</taxon>
        <taxon>Pseudomonadati</taxon>
        <taxon>Pseudomonadota</taxon>
        <taxon>Betaproteobacteria</taxon>
        <taxon>Burkholderiales</taxon>
        <taxon>Burkholderiaceae</taxon>
        <taxon>Paraburkholderia</taxon>
    </lineage>
</organism>